<feature type="signal peptide" evidence="1">
    <location>
        <begin position="1"/>
        <end position="22"/>
    </location>
</feature>
<keyword evidence="4" id="KW-1185">Reference proteome</keyword>
<reference evidence="3" key="1">
    <citation type="submission" date="2023-03" db="EMBL/GenBank/DDBJ databases">
        <title>Massive genome expansion in bonnet fungi (Mycena s.s.) driven by repeated elements and novel gene families across ecological guilds.</title>
        <authorList>
            <consortium name="Lawrence Berkeley National Laboratory"/>
            <person name="Harder C.B."/>
            <person name="Miyauchi S."/>
            <person name="Viragh M."/>
            <person name="Kuo A."/>
            <person name="Thoen E."/>
            <person name="Andreopoulos B."/>
            <person name="Lu D."/>
            <person name="Skrede I."/>
            <person name="Drula E."/>
            <person name="Henrissat B."/>
            <person name="Morin E."/>
            <person name="Kohler A."/>
            <person name="Barry K."/>
            <person name="LaButti K."/>
            <person name="Morin E."/>
            <person name="Salamov A."/>
            <person name="Lipzen A."/>
            <person name="Mereny Z."/>
            <person name="Hegedus B."/>
            <person name="Baldrian P."/>
            <person name="Stursova M."/>
            <person name="Weitz H."/>
            <person name="Taylor A."/>
            <person name="Grigoriev I.V."/>
            <person name="Nagy L.G."/>
            <person name="Martin F."/>
            <person name="Kauserud H."/>
        </authorList>
    </citation>
    <scope>NUCLEOTIDE SEQUENCE</scope>
    <source>
        <strain evidence="3">CBHHK002</strain>
    </source>
</reference>
<proteinExistence type="predicted"/>
<dbReference type="PANTHER" id="PTHR42059:SF1">
    <property type="entry name" value="TNT DOMAIN-CONTAINING PROTEIN"/>
    <property type="match status" value="1"/>
</dbReference>
<name>A0AAD6Z150_9AGAR</name>
<protein>
    <recommendedName>
        <fullName evidence="2">TNT domain-containing protein</fullName>
    </recommendedName>
</protein>
<evidence type="ECO:0000313" key="4">
    <source>
        <dbReference type="Proteomes" id="UP001218218"/>
    </source>
</evidence>
<evidence type="ECO:0000256" key="1">
    <source>
        <dbReference type="SAM" id="SignalP"/>
    </source>
</evidence>
<dbReference type="InterPro" id="IPR053024">
    <property type="entry name" value="Fungal_surface_NADase"/>
</dbReference>
<dbReference type="PANTHER" id="PTHR42059">
    <property type="entry name" value="TNT DOMAIN-CONTAINING PROTEIN"/>
    <property type="match status" value="1"/>
</dbReference>
<gene>
    <name evidence="3" type="ORF">DFH08DRAFT_826146</name>
</gene>
<dbReference type="EMBL" id="JARIHO010000109">
    <property type="protein sequence ID" value="KAJ7302997.1"/>
    <property type="molecule type" value="Genomic_DNA"/>
</dbReference>
<evidence type="ECO:0000259" key="2">
    <source>
        <dbReference type="Pfam" id="PF14021"/>
    </source>
</evidence>
<feature type="chain" id="PRO_5042150354" description="TNT domain-containing protein" evidence="1">
    <location>
        <begin position="23"/>
        <end position="210"/>
    </location>
</feature>
<organism evidence="3 4">
    <name type="scientific">Mycena albidolilacea</name>
    <dbReference type="NCBI Taxonomy" id="1033008"/>
    <lineage>
        <taxon>Eukaryota</taxon>
        <taxon>Fungi</taxon>
        <taxon>Dikarya</taxon>
        <taxon>Basidiomycota</taxon>
        <taxon>Agaricomycotina</taxon>
        <taxon>Agaricomycetes</taxon>
        <taxon>Agaricomycetidae</taxon>
        <taxon>Agaricales</taxon>
        <taxon>Marasmiineae</taxon>
        <taxon>Mycenaceae</taxon>
        <taxon>Mycena</taxon>
    </lineage>
</organism>
<feature type="domain" description="TNT" evidence="2">
    <location>
        <begin position="116"/>
        <end position="210"/>
    </location>
</feature>
<dbReference type="AlphaFoldDB" id="A0AAD6Z150"/>
<sequence>MLFRIQLLVVSCVLSLLPAAFAGAIPREVKCSSCEGVVSKDPKYFCGDERLGPAELPKTAPVSTMLVNYDRFGGLCAKDFLKKYINETSGRYIYPPKPGFQLSTAKKPTPIDGEEELTVGSLLDRFGAETGGGYFSPAGTPYGQRALPPSSLNTKEGSPVADYHVYRVEKPFKMLVGPIAAGFGQSGQGTQYFSINSTKQLVDGGCLSRV</sequence>
<evidence type="ECO:0000313" key="3">
    <source>
        <dbReference type="EMBL" id="KAJ7302997.1"/>
    </source>
</evidence>
<dbReference type="Proteomes" id="UP001218218">
    <property type="component" value="Unassembled WGS sequence"/>
</dbReference>
<dbReference type="InterPro" id="IPR025331">
    <property type="entry name" value="TNT"/>
</dbReference>
<accession>A0AAD6Z150</accession>
<dbReference type="GO" id="GO:0050135">
    <property type="term" value="F:NADP+ nucleosidase activity"/>
    <property type="evidence" value="ECO:0007669"/>
    <property type="project" value="InterPro"/>
</dbReference>
<keyword evidence="1" id="KW-0732">Signal</keyword>
<comment type="caution">
    <text evidence="3">The sequence shown here is derived from an EMBL/GenBank/DDBJ whole genome shotgun (WGS) entry which is preliminary data.</text>
</comment>
<dbReference type="Pfam" id="PF14021">
    <property type="entry name" value="TNT"/>
    <property type="match status" value="1"/>
</dbReference>